<sequence>MRGMEDYHVGLYTSAKEMDARAHTQLLGSDKRASRRSSRSSALSSPRSRAISSWCAVWRPLPLVLHPIYSAPLTYPE</sequence>
<reference evidence="2" key="1">
    <citation type="submission" date="2021-09" db="EMBL/GenBank/DDBJ databases">
        <authorList>
            <person name="Martin H S."/>
        </authorList>
    </citation>
    <scope>NUCLEOTIDE SEQUENCE</scope>
</reference>
<name>A0A8J2QDV5_9NEOP</name>
<gene>
    <name evidence="2" type="ORF">DCHRY22_LOCUS2273</name>
</gene>
<dbReference type="EMBL" id="CAKASE010000045">
    <property type="protein sequence ID" value="CAG9560647.1"/>
    <property type="molecule type" value="Genomic_DNA"/>
</dbReference>
<comment type="caution">
    <text evidence="2">The sequence shown here is derived from an EMBL/GenBank/DDBJ whole genome shotgun (WGS) entry which is preliminary data.</text>
</comment>
<dbReference type="AlphaFoldDB" id="A0A8J2QDV5"/>
<feature type="compositionally biased region" description="Low complexity" evidence="1">
    <location>
        <begin position="39"/>
        <end position="48"/>
    </location>
</feature>
<evidence type="ECO:0000313" key="2">
    <source>
        <dbReference type="EMBL" id="CAG9560647.1"/>
    </source>
</evidence>
<evidence type="ECO:0000256" key="1">
    <source>
        <dbReference type="SAM" id="MobiDB-lite"/>
    </source>
</evidence>
<feature type="region of interest" description="Disordered" evidence="1">
    <location>
        <begin position="23"/>
        <end position="48"/>
    </location>
</feature>
<accession>A0A8J2QDV5</accession>
<proteinExistence type="predicted"/>
<organism evidence="2 3">
    <name type="scientific">Danaus chrysippus</name>
    <name type="common">African queen</name>
    <dbReference type="NCBI Taxonomy" id="151541"/>
    <lineage>
        <taxon>Eukaryota</taxon>
        <taxon>Metazoa</taxon>
        <taxon>Ecdysozoa</taxon>
        <taxon>Arthropoda</taxon>
        <taxon>Hexapoda</taxon>
        <taxon>Insecta</taxon>
        <taxon>Pterygota</taxon>
        <taxon>Neoptera</taxon>
        <taxon>Endopterygota</taxon>
        <taxon>Lepidoptera</taxon>
        <taxon>Glossata</taxon>
        <taxon>Ditrysia</taxon>
        <taxon>Papilionoidea</taxon>
        <taxon>Nymphalidae</taxon>
        <taxon>Danainae</taxon>
        <taxon>Danaini</taxon>
        <taxon>Danaina</taxon>
        <taxon>Danaus</taxon>
        <taxon>Anosia</taxon>
    </lineage>
</organism>
<evidence type="ECO:0000313" key="3">
    <source>
        <dbReference type="Proteomes" id="UP000789524"/>
    </source>
</evidence>
<keyword evidence="3" id="KW-1185">Reference proteome</keyword>
<dbReference type="Proteomes" id="UP000789524">
    <property type="component" value="Unassembled WGS sequence"/>
</dbReference>
<protein>
    <submittedName>
        <fullName evidence="2">(African queen) hypothetical protein</fullName>
    </submittedName>
</protein>